<dbReference type="InterPro" id="IPR029063">
    <property type="entry name" value="SAM-dependent_MTases_sf"/>
</dbReference>
<dbReference type="GO" id="GO:0032259">
    <property type="term" value="P:methylation"/>
    <property type="evidence" value="ECO:0007669"/>
    <property type="project" value="UniProtKB-KW"/>
</dbReference>
<evidence type="ECO:0000256" key="5">
    <source>
        <dbReference type="SAM" id="Phobius"/>
    </source>
</evidence>
<evidence type="ECO:0000313" key="7">
    <source>
        <dbReference type="Proteomes" id="UP000019335"/>
    </source>
</evidence>
<dbReference type="PANTHER" id="PTHR13610">
    <property type="entry name" value="METHYLTRANSFERASE DOMAIN-CONTAINING PROTEIN"/>
    <property type="match status" value="1"/>
</dbReference>
<protein>
    <submittedName>
        <fullName evidence="6">Uncharacterized protein</fullName>
    </submittedName>
</protein>
<name>W7TUK7_9STRA</name>
<sequence>MECSPPSQSKSPRPTEPPLLLYGAASVVGLLTLGSLPFLVIPMLRGNALPYMNIPMSKYKTIFDEVLPRHMPRRRAGSPPLRFIDLGHGMGEAVVNAAQRGYIATGVELNPTLYLLSICNVWRHGLLWPLEPRVRLVYGNMWRKDMELGRQDVILMFGVQSLMTRLAERLRSEAQHDALVVLYRFKLDLRSRASPTGAALREITGRDGSDEQAEIKILEVTEDGFSVYRIKKK</sequence>
<reference evidence="6 7" key="1">
    <citation type="journal article" date="2014" name="Mol. Plant">
        <title>Chromosome Scale Genome Assembly and Transcriptome Profiling of Nannochloropsis gaditana in Nitrogen Depletion.</title>
        <authorList>
            <person name="Corteggiani Carpinelli E."/>
            <person name="Telatin A."/>
            <person name="Vitulo N."/>
            <person name="Forcato C."/>
            <person name="D'Angelo M."/>
            <person name="Schiavon R."/>
            <person name="Vezzi A."/>
            <person name="Giacometti G.M."/>
            <person name="Morosinotto T."/>
            <person name="Valle G."/>
        </authorList>
    </citation>
    <scope>NUCLEOTIDE SEQUENCE [LARGE SCALE GENOMIC DNA]</scope>
    <source>
        <strain evidence="6 7">B-31</strain>
    </source>
</reference>
<comment type="similarity">
    <text evidence="1">Belongs to the ANT/ATPSC lysine N-methyltransferase family.</text>
</comment>
<dbReference type="OrthoDB" id="192798at2759"/>
<evidence type="ECO:0000256" key="2">
    <source>
        <dbReference type="ARBA" id="ARBA00022603"/>
    </source>
</evidence>
<keyword evidence="2" id="KW-0489">Methyltransferase</keyword>
<dbReference type="Proteomes" id="UP000019335">
    <property type="component" value="Chromosome 2"/>
</dbReference>
<evidence type="ECO:0000313" key="6">
    <source>
        <dbReference type="EMBL" id="EWM29827.1"/>
    </source>
</evidence>
<dbReference type="GO" id="GO:0016279">
    <property type="term" value="F:protein-lysine N-methyltransferase activity"/>
    <property type="evidence" value="ECO:0007669"/>
    <property type="project" value="InterPro"/>
</dbReference>
<dbReference type="SUPFAM" id="SSF53335">
    <property type="entry name" value="S-adenosyl-L-methionine-dependent methyltransferases"/>
    <property type="match status" value="1"/>
</dbReference>
<dbReference type="GO" id="GO:0005739">
    <property type="term" value="C:mitochondrion"/>
    <property type="evidence" value="ECO:0007669"/>
    <property type="project" value="TreeGrafter"/>
</dbReference>
<dbReference type="EMBL" id="AZIL01000116">
    <property type="protein sequence ID" value="EWM29827.1"/>
    <property type="molecule type" value="Genomic_DNA"/>
</dbReference>
<keyword evidence="5" id="KW-0472">Membrane</keyword>
<keyword evidence="4" id="KW-0949">S-adenosyl-L-methionine</keyword>
<evidence type="ECO:0000256" key="1">
    <source>
        <dbReference type="ARBA" id="ARBA00010633"/>
    </source>
</evidence>
<keyword evidence="5" id="KW-1133">Transmembrane helix</keyword>
<proteinExistence type="inferred from homology"/>
<dbReference type="PANTHER" id="PTHR13610:SF9">
    <property type="entry name" value="FI06469P"/>
    <property type="match status" value="1"/>
</dbReference>
<feature type="transmembrane region" description="Helical" evidence="5">
    <location>
        <begin position="20"/>
        <end position="44"/>
    </location>
</feature>
<dbReference type="InterPro" id="IPR026170">
    <property type="entry name" value="FAM173A/B"/>
</dbReference>
<gene>
    <name evidence="6" type="ORF">Naga_100017g67</name>
</gene>
<dbReference type="AlphaFoldDB" id="W7TUK7"/>
<keyword evidence="5" id="KW-0812">Transmembrane</keyword>
<evidence type="ECO:0000256" key="4">
    <source>
        <dbReference type="ARBA" id="ARBA00022691"/>
    </source>
</evidence>
<keyword evidence="3" id="KW-0808">Transferase</keyword>
<organism evidence="6 7">
    <name type="scientific">Nannochloropsis gaditana</name>
    <dbReference type="NCBI Taxonomy" id="72520"/>
    <lineage>
        <taxon>Eukaryota</taxon>
        <taxon>Sar</taxon>
        <taxon>Stramenopiles</taxon>
        <taxon>Ochrophyta</taxon>
        <taxon>Eustigmatophyceae</taxon>
        <taxon>Eustigmatales</taxon>
        <taxon>Monodopsidaceae</taxon>
        <taxon>Nannochloropsis</taxon>
    </lineage>
</organism>
<accession>W7TUK7</accession>
<keyword evidence="7" id="KW-1185">Reference proteome</keyword>
<comment type="caution">
    <text evidence="6">The sequence shown here is derived from an EMBL/GenBank/DDBJ whole genome shotgun (WGS) entry which is preliminary data.</text>
</comment>
<evidence type="ECO:0000256" key="3">
    <source>
        <dbReference type="ARBA" id="ARBA00022679"/>
    </source>
</evidence>
<dbReference type="Gene3D" id="3.40.50.150">
    <property type="entry name" value="Vaccinia Virus protein VP39"/>
    <property type="match status" value="1"/>
</dbReference>
<dbReference type="GO" id="GO:1905706">
    <property type="term" value="P:regulation of mitochondrial ATP synthesis coupled proton transport"/>
    <property type="evidence" value="ECO:0007669"/>
    <property type="project" value="TreeGrafter"/>
</dbReference>